<proteinExistence type="predicted"/>
<dbReference type="Proteomes" id="UP000007148">
    <property type="component" value="Unassembled WGS sequence"/>
</dbReference>
<evidence type="ECO:0000313" key="3">
    <source>
        <dbReference type="Proteomes" id="UP000007148"/>
    </source>
</evidence>
<keyword evidence="3" id="KW-1185">Reference proteome</keyword>
<organism evidence="2 3">
    <name type="scientific">Serendipita indica (strain DSM 11827)</name>
    <name type="common">Root endophyte fungus</name>
    <name type="synonym">Piriformospora indica</name>
    <dbReference type="NCBI Taxonomy" id="1109443"/>
    <lineage>
        <taxon>Eukaryota</taxon>
        <taxon>Fungi</taxon>
        <taxon>Dikarya</taxon>
        <taxon>Basidiomycota</taxon>
        <taxon>Agaricomycotina</taxon>
        <taxon>Agaricomycetes</taxon>
        <taxon>Sebacinales</taxon>
        <taxon>Serendipitaceae</taxon>
        <taxon>Serendipita</taxon>
    </lineage>
</organism>
<sequence>MAALRKFNTLPVLLGNGASSSSSQSLFCKPPVMITDRAYAATVGGYDYDEEMSSASEDSASDSGETHDLQEENRSNTPGTSPQDAQSLHKNTLQRMPSHRDLSPQTQAEIDEDRAVFDDDDKVVNANLTEWESSGGLHGITAAFEGTLLLDSSLNEIADWCAPIVWKMYLRQATQCTSQHRHQYLVPTDTPCPPFFAKLLTRAMPRYKGGMTRAIAVTHALLYLHRIKTCFHCTTVSSTPSFAPLLLKEGQQDKDGKKISAEHVRAALTNVAAQCSLFFAVGMHYASLWLLDCCPSENTYWKRYVHCVQAAHGIAWSRLVLQHWNYQINTSVEEWLSFSSQLLSKFPYIDDEKRSRLAASTA</sequence>
<name>G4T5P8_SERID</name>
<dbReference type="HOGENOM" id="CLU_765285_0_0_1"/>
<comment type="caution">
    <text evidence="2">The sequence shown here is derived from an EMBL/GenBank/DDBJ whole genome shotgun (WGS) entry which is preliminary data.</text>
</comment>
<feature type="compositionally biased region" description="Polar residues" evidence="1">
    <location>
        <begin position="75"/>
        <end position="95"/>
    </location>
</feature>
<accession>G4T5P8</accession>
<feature type="region of interest" description="Disordered" evidence="1">
    <location>
        <begin position="51"/>
        <end position="115"/>
    </location>
</feature>
<evidence type="ECO:0000313" key="2">
    <source>
        <dbReference type="EMBL" id="CCA66680.1"/>
    </source>
</evidence>
<gene>
    <name evidence="2" type="ORF">PIIN_00359</name>
</gene>
<feature type="compositionally biased region" description="Low complexity" evidence="1">
    <location>
        <begin position="53"/>
        <end position="63"/>
    </location>
</feature>
<feature type="compositionally biased region" description="Basic and acidic residues" evidence="1">
    <location>
        <begin position="64"/>
        <end position="74"/>
    </location>
</feature>
<dbReference type="InParanoid" id="G4T5P8"/>
<dbReference type="EMBL" id="CAFZ01000004">
    <property type="protein sequence ID" value="CCA66680.1"/>
    <property type="molecule type" value="Genomic_DNA"/>
</dbReference>
<evidence type="ECO:0000256" key="1">
    <source>
        <dbReference type="SAM" id="MobiDB-lite"/>
    </source>
</evidence>
<dbReference type="OrthoDB" id="3242494at2759"/>
<dbReference type="AlphaFoldDB" id="G4T5P8"/>
<reference evidence="2 3" key="1">
    <citation type="journal article" date="2011" name="PLoS Pathog.">
        <title>Endophytic Life Strategies Decoded by Genome and Transcriptome Analyses of the Mutualistic Root Symbiont Piriformospora indica.</title>
        <authorList>
            <person name="Zuccaro A."/>
            <person name="Lahrmann U."/>
            <person name="Guldener U."/>
            <person name="Langen G."/>
            <person name="Pfiffi S."/>
            <person name="Biedenkopf D."/>
            <person name="Wong P."/>
            <person name="Samans B."/>
            <person name="Grimm C."/>
            <person name="Basiewicz M."/>
            <person name="Murat C."/>
            <person name="Martin F."/>
            <person name="Kogel K.H."/>
        </authorList>
    </citation>
    <scope>NUCLEOTIDE SEQUENCE [LARGE SCALE GENOMIC DNA]</scope>
    <source>
        <strain evidence="2 3">DSM 11827</strain>
    </source>
</reference>
<protein>
    <submittedName>
        <fullName evidence="2">Uncharacterized protein</fullName>
    </submittedName>
</protein>